<evidence type="ECO:0000256" key="1">
    <source>
        <dbReference type="ARBA" id="ARBA00010476"/>
    </source>
</evidence>
<evidence type="ECO:0000313" key="4">
    <source>
        <dbReference type="Proteomes" id="UP000515204"/>
    </source>
</evidence>
<evidence type="ECO:0000313" key="5">
    <source>
        <dbReference type="RefSeq" id="XP_014474678.1"/>
    </source>
</evidence>
<keyword evidence="4" id="KW-1185">Reference proteome</keyword>
<dbReference type="Gene3D" id="1.10.287.110">
    <property type="entry name" value="DnaJ domain"/>
    <property type="match status" value="1"/>
</dbReference>
<evidence type="ECO:0000313" key="6">
    <source>
        <dbReference type="RefSeq" id="XP_014474687.1"/>
    </source>
</evidence>
<dbReference type="Gene3D" id="1.20.1280.20">
    <property type="entry name" value="HscB, C-terminal domain"/>
    <property type="match status" value="1"/>
</dbReference>
<gene>
    <name evidence="5 6" type="primary">LOC106744427</name>
</gene>
<dbReference type="PANTHER" id="PTHR14021:SF15">
    <property type="entry name" value="IRON-SULFUR CLUSTER CO-CHAPERONE PROTEIN HSCB"/>
    <property type="match status" value="1"/>
</dbReference>
<dbReference type="InterPro" id="IPR001623">
    <property type="entry name" value="DnaJ_domain"/>
</dbReference>
<dbReference type="Proteomes" id="UP000515204">
    <property type="component" value="Unplaced"/>
</dbReference>
<evidence type="ECO:0000259" key="3">
    <source>
        <dbReference type="PROSITE" id="PS50076"/>
    </source>
</evidence>
<proteinExistence type="inferred from homology"/>
<dbReference type="SUPFAM" id="SSF46565">
    <property type="entry name" value="Chaperone J-domain"/>
    <property type="match status" value="1"/>
</dbReference>
<accession>A0A6P3X8P0</accession>
<dbReference type="PANTHER" id="PTHR14021">
    <property type="entry name" value="IRON-SULFUR CLUSTER CO-CHAPERONE PROTEIN HSCB"/>
    <property type="match status" value="1"/>
</dbReference>
<dbReference type="RefSeq" id="XP_014474678.1">
    <property type="nucleotide sequence ID" value="XM_014619192.1"/>
</dbReference>
<reference evidence="5 6" key="1">
    <citation type="submission" date="2025-04" db="UniProtKB">
        <authorList>
            <consortium name="RefSeq"/>
        </authorList>
    </citation>
    <scope>IDENTIFICATION</scope>
</reference>
<dbReference type="RefSeq" id="XP_014474687.1">
    <property type="nucleotide sequence ID" value="XM_014619201.1"/>
</dbReference>
<dbReference type="CTD" id="5740624"/>
<name>A0A6P3X8P0_DINQU</name>
<dbReference type="GO" id="GO:0001671">
    <property type="term" value="F:ATPase activator activity"/>
    <property type="evidence" value="ECO:0007669"/>
    <property type="project" value="InterPro"/>
</dbReference>
<dbReference type="NCBIfam" id="TIGR00714">
    <property type="entry name" value="hscB"/>
    <property type="match status" value="1"/>
</dbReference>
<sequence>MFSIRFIKKSSAALSPLKQQYKLYCTSRNTVQSTVATSVGSLRFYSNSLSKCWNCDYMYKSELFCSKCKVLQELPQNLNYFDIMGIKKDYNVINEDIHRKYRELQKMLHPDKFGNKSEKEKQISEDVSSLVNKAYSTLAHPLKRGLYMLQLKGISIPEDTINLDLEFLMEIMERNEEIESVIEDKDKVLELAKKSKEELDILSRQVAEAFCKEDIKTAAKILTKMKYYDSINNRLKKLKHDLGIVE</sequence>
<feature type="domain" description="J" evidence="3">
    <location>
        <begin position="79"/>
        <end position="151"/>
    </location>
</feature>
<dbReference type="InterPro" id="IPR009073">
    <property type="entry name" value="HscB_oligo_C"/>
</dbReference>
<dbReference type="PROSITE" id="PS50076">
    <property type="entry name" value="DNAJ_2"/>
    <property type="match status" value="1"/>
</dbReference>
<dbReference type="OrthoDB" id="448954at2759"/>
<dbReference type="CDD" id="cd06257">
    <property type="entry name" value="DnaJ"/>
    <property type="match status" value="1"/>
</dbReference>
<dbReference type="SMART" id="SM00271">
    <property type="entry name" value="DnaJ"/>
    <property type="match status" value="1"/>
</dbReference>
<dbReference type="KEGG" id="dqu:106744427"/>
<dbReference type="GeneID" id="106744427"/>
<dbReference type="GO" id="GO:0051087">
    <property type="term" value="F:protein-folding chaperone binding"/>
    <property type="evidence" value="ECO:0007669"/>
    <property type="project" value="InterPro"/>
</dbReference>
<dbReference type="AlphaFoldDB" id="A0A6P3X8P0"/>
<dbReference type="Pfam" id="PF00226">
    <property type="entry name" value="DnaJ"/>
    <property type="match status" value="1"/>
</dbReference>
<dbReference type="SUPFAM" id="SSF47144">
    <property type="entry name" value="HSC20 (HSCB), C-terminal oligomerisation domain"/>
    <property type="match status" value="1"/>
</dbReference>
<keyword evidence="2" id="KW-0143">Chaperone</keyword>
<protein>
    <submittedName>
        <fullName evidence="5 6">Iron-sulfur cluster co-chaperone protein HscB, mitochondrial</fullName>
    </submittedName>
</protein>
<dbReference type="InterPro" id="IPR004640">
    <property type="entry name" value="HscB"/>
</dbReference>
<dbReference type="HAMAP" id="MF_00682">
    <property type="entry name" value="HscB"/>
    <property type="match status" value="1"/>
</dbReference>
<dbReference type="Pfam" id="PF07743">
    <property type="entry name" value="HSCB_C"/>
    <property type="match status" value="1"/>
</dbReference>
<evidence type="ECO:0000256" key="2">
    <source>
        <dbReference type="ARBA" id="ARBA00023186"/>
    </source>
</evidence>
<dbReference type="GO" id="GO:0051259">
    <property type="term" value="P:protein complex oligomerization"/>
    <property type="evidence" value="ECO:0007669"/>
    <property type="project" value="InterPro"/>
</dbReference>
<dbReference type="InterPro" id="IPR036869">
    <property type="entry name" value="J_dom_sf"/>
</dbReference>
<dbReference type="GO" id="GO:0044571">
    <property type="term" value="P:[2Fe-2S] cluster assembly"/>
    <property type="evidence" value="ECO:0007669"/>
    <property type="project" value="InterPro"/>
</dbReference>
<organism evidence="4 5">
    <name type="scientific">Dinoponera quadriceps</name>
    <name type="common">South American ant</name>
    <dbReference type="NCBI Taxonomy" id="609295"/>
    <lineage>
        <taxon>Eukaryota</taxon>
        <taxon>Metazoa</taxon>
        <taxon>Ecdysozoa</taxon>
        <taxon>Arthropoda</taxon>
        <taxon>Hexapoda</taxon>
        <taxon>Insecta</taxon>
        <taxon>Pterygota</taxon>
        <taxon>Neoptera</taxon>
        <taxon>Endopterygota</taxon>
        <taxon>Hymenoptera</taxon>
        <taxon>Apocrita</taxon>
        <taxon>Aculeata</taxon>
        <taxon>Formicoidea</taxon>
        <taxon>Formicidae</taxon>
        <taxon>Ponerinae</taxon>
        <taxon>Ponerini</taxon>
        <taxon>Dinoponera</taxon>
    </lineage>
</organism>
<dbReference type="InterPro" id="IPR036386">
    <property type="entry name" value="HscB_C_sf"/>
</dbReference>
<comment type="similarity">
    <text evidence="1">Belongs to the HscB family.</text>
</comment>
<dbReference type="GO" id="GO:0005739">
    <property type="term" value="C:mitochondrion"/>
    <property type="evidence" value="ECO:0007669"/>
    <property type="project" value="TreeGrafter"/>
</dbReference>